<accession>A0A1R1MLW9</accession>
<dbReference type="Proteomes" id="UP000187408">
    <property type="component" value="Unassembled WGS sequence"/>
</dbReference>
<evidence type="ECO:0000256" key="1">
    <source>
        <dbReference type="ARBA" id="ARBA00022490"/>
    </source>
</evidence>
<protein>
    <recommendedName>
        <fullName evidence="5">Ribosome maturation factor RimM</fullName>
    </recommendedName>
</protein>
<dbReference type="GO" id="GO:0005737">
    <property type="term" value="C:cytoplasm"/>
    <property type="evidence" value="ECO:0007669"/>
    <property type="project" value="UniProtKB-SubCell"/>
</dbReference>
<dbReference type="STRING" id="1914305.BLW93_03860"/>
<evidence type="ECO:0000256" key="2">
    <source>
        <dbReference type="ARBA" id="ARBA00022517"/>
    </source>
</evidence>
<keyword evidence="9" id="KW-1185">Reference proteome</keyword>
<dbReference type="Pfam" id="PF01782">
    <property type="entry name" value="RimM"/>
    <property type="match status" value="1"/>
</dbReference>
<dbReference type="Gene3D" id="2.30.30.240">
    <property type="entry name" value="PRC-barrel domain"/>
    <property type="match status" value="1"/>
</dbReference>
<keyword evidence="3 5" id="KW-0698">rRNA processing</keyword>
<comment type="subcellular location">
    <subcellularLocation>
        <location evidence="5">Cytoplasm</location>
    </subcellularLocation>
</comment>
<evidence type="ECO:0000256" key="3">
    <source>
        <dbReference type="ARBA" id="ARBA00022552"/>
    </source>
</evidence>
<comment type="similarity">
    <text evidence="5">Belongs to the RimM family.</text>
</comment>
<dbReference type="SUPFAM" id="SSF50346">
    <property type="entry name" value="PRC-barrel domain"/>
    <property type="match status" value="1"/>
</dbReference>
<dbReference type="InterPro" id="IPR011033">
    <property type="entry name" value="PRC_barrel-like_sf"/>
</dbReference>
<organism evidence="8 9">
    <name type="scientific">Desulfurobacterium indicum</name>
    <dbReference type="NCBI Taxonomy" id="1914305"/>
    <lineage>
        <taxon>Bacteria</taxon>
        <taxon>Pseudomonadati</taxon>
        <taxon>Aquificota</taxon>
        <taxon>Aquificia</taxon>
        <taxon>Desulfurobacteriales</taxon>
        <taxon>Desulfurobacteriaceae</taxon>
        <taxon>Desulfurobacterium</taxon>
    </lineage>
</organism>
<keyword evidence="2 5" id="KW-0690">Ribosome biogenesis</keyword>
<dbReference type="InterPro" id="IPR036976">
    <property type="entry name" value="RimM_N_sf"/>
</dbReference>
<dbReference type="Gene3D" id="2.40.30.60">
    <property type="entry name" value="RimM"/>
    <property type="match status" value="1"/>
</dbReference>
<dbReference type="InterPro" id="IPR011961">
    <property type="entry name" value="RimM"/>
</dbReference>
<dbReference type="AlphaFoldDB" id="A0A1R1MLW9"/>
<proteinExistence type="inferred from homology"/>
<dbReference type="RefSeq" id="WP_076712798.1">
    <property type="nucleotide sequence ID" value="NZ_MOEN01000010.1"/>
</dbReference>
<dbReference type="EMBL" id="MOEN01000010">
    <property type="protein sequence ID" value="OMH40720.1"/>
    <property type="molecule type" value="Genomic_DNA"/>
</dbReference>
<keyword evidence="1 5" id="KW-0963">Cytoplasm</keyword>
<evidence type="ECO:0000256" key="4">
    <source>
        <dbReference type="ARBA" id="ARBA00023186"/>
    </source>
</evidence>
<dbReference type="PANTHER" id="PTHR33692">
    <property type="entry name" value="RIBOSOME MATURATION FACTOR RIMM"/>
    <property type="match status" value="1"/>
</dbReference>
<comment type="subunit">
    <text evidence="5">Binds ribosomal protein uS19.</text>
</comment>
<dbReference type="OrthoDB" id="9810331at2"/>
<evidence type="ECO:0000313" key="9">
    <source>
        <dbReference type="Proteomes" id="UP000187408"/>
    </source>
</evidence>
<comment type="domain">
    <text evidence="5">The PRC barrel domain binds ribosomal protein uS19.</text>
</comment>
<dbReference type="PANTHER" id="PTHR33692:SF1">
    <property type="entry name" value="RIBOSOME MATURATION FACTOR RIMM"/>
    <property type="match status" value="1"/>
</dbReference>
<evidence type="ECO:0000259" key="6">
    <source>
        <dbReference type="Pfam" id="PF01782"/>
    </source>
</evidence>
<feature type="domain" description="Ribosome maturation factor RimM PRC barrel" evidence="7">
    <location>
        <begin position="119"/>
        <end position="186"/>
    </location>
</feature>
<dbReference type="GO" id="GO:0006364">
    <property type="term" value="P:rRNA processing"/>
    <property type="evidence" value="ECO:0007669"/>
    <property type="project" value="UniProtKB-UniRule"/>
</dbReference>
<dbReference type="NCBIfam" id="TIGR02273">
    <property type="entry name" value="16S_RimM"/>
    <property type="match status" value="1"/>
</dbReference>
<comment type="caution">
    <text evidence="8">The sequence shown here is derived from an EMBL/GenBank/DDBJ whole genome shotgun (WGS) entry which is preliminary data.</text>
</comment>
<dbReference type="GO" id="GO:0005840">
    <property type="term" value="C:ribosome"/>
    <property type="evidence" value="ECO:0007669"/>
    <property type="project" value="InterPro"/>
</dbReference>
<feature type="domain" description="RimM N-terminal" evidence="6">
    <location>
        <begin position="25"/>
        <end position="106"/>
    </location>
</feature>
<dbReference type="SUPFAM" id="SSF50447">
    <property type="entry name" value="Translation proteins"/>
    <property type="match status" value="1"/>
</dbReference>
<dbReference type="GO" id="GO:0043022">
    <property type="term" value="F:ribosome binding"/>
    <property type="evidence" value="ECO:0007669"/>
    <property type="project" value="InterPro"/>
</dbReference>
<dbReference type="InterPro" id="IPR009000">
    <property type="entry name" value="Transl_B-barrel_sf"/>
</dbReference>
<keyword evidence="4 5" id="KW-0143">Chaperone</keyword>
<dbReference type="InterPro" id="IPR002676">
    <property type="entry name" value="RimM_N"/>
</dbReference>
<reference evidence="8 9" key="1">
    <citation type="submission" date="2016-10" db="EMBL/GenBank/DDBJ databases">
        <title>Genome sequence of a sulfur-reducing bacterium Desulfurobacterium indicum K6013.</title>
        <authorList>
            <person name="Cao J."/>
            <person name="Shao Z."/>
            <person name="Alain K."/>
            <person name="Jebbar M."/>
        </authorList>
    </citation>
    <scope>NUCLEOTIDE SEQUENCE [LARGE SCALE GENOMIC DNA]</scope>
    <source>
        <strain evidence="8 9">K6013</strain>
    </source>
</reference>
<dbReference type="InterPro" id="IPR056792">
    <property type="entry name" value="PRC_RimM"/>
</dbReference>
<dbReference type="Pfam" id="PF24986">
    <property type="entry name" value="PRC_RimM"/>
    <property type="match status" value="1"/>
</dbReference>
<evidence type="ECO:0000259" key="7">
    <source>
        <dbReference type="Pfam" id="PF24986"/>
    </source>
</evidence>
<dbReference type="GO" id="GO:0042274">
    <property type="term" value="P:ribosomal small subunit biogenesis"/>
    <property type="evidence" value="ECO:0007669"/>
    <property type="project" value="UniProtKB-UniRule"/>
</dbReference>
<gene>
    <name evidence="5" type="primary">rimM</name>
    <name evidence="8" type="ORF">BLW93_03860</name>
</gene>
<comment type="function">
    <text evidence="5">An accessory protein needed during the final step in the assembly of 30S ribosomal subunit, possibly for assembly of the head region. Essential for efficient processing of 16S rRNA. May be needed both before and after RbfA during the maturation of 16S rRNA. It has affinity for free ribosomal 30S subunits but not for 70S ribosomes.</text>
</comment>
<name>A0A1R1MLW9_9BACT</name>
<sequence>MKKRSIKEILERRKKKIDHSKEVLIGKIVGAHGIKGEVKVKPESDIFEKQILHVEKLTGYRGTAKKILTIESIKPHKNLFIAKFKETEDREQAESLINTELYIKKEEVVPLENGEFFFEDLISCKVITEEGKTVGKVKEVMEMPASHILVVEKEDSKEALIPFIDEFVKDVNVKEKIITIKPIEGLI</sequence>
<evidence type="ECO:0000256" key="5">
    <source>
        <dbReference type="HAMAP-Rule" id="MF_00014"/>
    </source>
</evidence>
<dbReference type="HAMAP" id="MF_00014">
    <property type="entry name" value="Ribosome_mat_RimM"/>
    <property type="match status" value="1"/>
</dbReference>
<evidence type="ECO:0000313" key="8">
    <source>
        <dbReference type="EMBL" id="OMH40720.1"/>
    </source>
</evidence>